<keyword evidence="3" id="KW-1185">Reference proteome</keyword>
<dbReference type="AlphaFoldDB" id="A0AAV4UFI4"/>
<evidence type="ECO:0000259" key="1">
    <source>
        <dbReference type="PROSITE" id="PS50144"/>
    </source>
</evidence>
<gene>
    <name evidence="2" type="primary">spop-b_57</name>
    <name evidence="2" type="ORF">CEXT_781261</name>
</gene>
<dbReference type="CDD" id="cd00121">
    <property type="entry name" value="MATH"/>
    <property type="match status" value="1"/>
</dbReference>
<dbReference type="InterPro" id="IPR008974">
    <property type="entry name" value="TRAF-like"/>
</dbReference>
<dbReference type="Pfam" id="PF22486">
    <property type="entry name" value="MATH_2"/>
    <property type="match status" value="1"/>
</dbReference>
<dbReference type="InterPro" id="IPR002083">
    <property type="entry name" value="MATH/TRAF_dom"/>
</dbReference>
<dbReference type="PROSITE" id="PS50144">
    <property type="entry name" value="MATH"/>
    <property type="match status" value="1"/>
</dbReference>
<evidence type="ECO:0000313" key="2">
    <source>
        <dbReference type="EMBL" id="GIY56577.1"/>
    </source>
</evidence>
<name>A0AAV4UFI4_CAEEX</name>
<reference evidence="2 3" key="1">
    <citation type="submission" date="2021-06" db="EMBL/GenBank/DDBJ databases">
        <title>Caerostris extrusa draft genome.</title>
        <authorList>
            <person name="Kono N."/>
            <person name="Arakawa K."/>
        </authorList>
    </citation>
    <scope>NUCLEOTIDE SEQUENCE [LARGE SCALE GENOMIC DNA]</scope>
</reference>
<feature type="domain" description="MATH" evidence="1">
    <location>
        <begin position="11"/>
        <end position="131"/>
    </location>
</feature>
<comment type="caution">
    <text evidence="2">The sequence shown here is derived from an EMBL/GenBank/DDBJ whole genome shotgun (WGS) entry which is preliminary data.</text>
</comment>
<protein>
    <submittedName>
        <fullName evidence="2">Speckle-type POZ protein B</fullName>
    </submittedName>
</protein>
<proteinExistence type="predicted"/>
<organism evidence="2 3">
    <name type="scientific">Caerostris extrusa</name>
    <name type="common">Bark spider</name>
    <name type="synonym">Caerostris bankana</name>
    <dbReference type="NCBI Taxonomy" id="172846"/>
    <lineage>
        <taxon>Eukaryota</taxon>
        <taxon>Metazoa</taxon>
        <taxon>Ecdysozoa</taxon>
        <taxon>Arthropoda</taxon>
        <taxon>Chelicerata</taxon>
        <taxon>Arachnida</taxon>
        <taxon>Araneae</taxon>
        <taxon>Araneomorphae</taxon>
        <taxon>Entelegynae</taxon>
        <taxon>Araneoidea</taxon>
        <taxon>Araneidae</taxon>
        <taxon>Caerostris</taxon>
    </lineage>
</organism>
<dbReference type="Gene3D" id="2.60.210.10">
    <property type="entry name" value="Apoptosis, Tumor Necrosis Factor Receptor Associated Protein 2, Chain A"/>
    <property type="match status" value="1"/>
</dbReference>
<sequence length="131" mass="15003">MAASNYESGNHFTITWRIENANFCWQKEGEHISSPEFVVDTLENTKWSLWLYPKGCRDGSHVGLFLHREDSCSVVKDIEIDYELSFMAADGCSVLTTMKASKHTVAKGQMMGFPNIETWENIFRLKSRVFA</sequence>
<dbReference type="SUPFAM" id="SSF49599">
    <property type="entry name" value="TRAF domain-like"/>
    <property type="match status" value="1"/>
</dbReference>
<evidence type="ECO:0000313" key="3">
    <source>
        <dbReference type="Proteomes" id="UP001054945"/>
    </source>
</evidence>
<accession>A0AAV4UFI4</accession>
<dbReference type="Proteomes" id="UP001054945">
    <property type="component" value="Unassembled WGS sequence"/>
</dbReference>
<dbReference type="EMBL" id="BPLR01012780">
    <property type="protein sequence ID" value="GIY56577.1"/>
    <property type="molecule type" value="Genomic_DNA"/>
</dbReference>